<evidence type="ECO:0000256" key="3">
    <source>
        <dbReference type="ARBA" id="ARBA00022449"/>
    </source>
</evidence>
<feature type="transmembrane region" description="Helical" evidence="9">
    <location>
        <begin position="295"/>
        <end position="318"/>
    </location>
</feature>
<proteinExistence type="inferred from homology"/>
<dbReference type="Proteomes" id="UP001235030">
    <property type="component" value="Chromosome"/>
</dbReference>
<accession>A0ABY9Q0Y5</accession>
<evidence type="ECO:0000256" key="8">
    <source>
        <dbReference type="ARBA" id="ARBA00038435"/>
    </source>
</evidence>
<feature type="transmembrane region" description="Helical" evidence="9">
    <location>
        <begin position="411"/>
        <end position="434"/>
    </location>
</feature>
<feature type="transmembrane region" description="Helical" evidence="9">
    <location>
        <begin position="98"/>
        <end position="131"/>
    </location>
</feature>
<evidence type="ECO:0000259" key="10">
    <source>
        <dbReference type="Pfam" id="PF03553"/>
    </source>
</evidence>
<dbReference type="EMBL" id="CP101637">
    <property type="protein sequence ID" value="WMT81256.1"/>
    <property type="molecule type" value="Genomic_DNA"/>
</dbReference>
<organism evidence="11 12">
    <name type="scientific">Terrisporobacter mayombei</name>
    <dbReference type="NCBI Taxonomy" id="1541"/>
    <lineage>
        <taxon>Bacteria</taxon>
        <taxon>Bacillati</taxon>
        <taxon>Bacillota</taxon>
        <taxon>Clostridia</taxon>
        <taxon>Peptostreptococcales</taxon>
        <taxon>Peptostreptococcaceae</taxon>
        <taxon>Terrisporobacter</taxon>
    </lineage>
</organism>
<reference evidence="11 12" key="1">
    <citation type="submission" date="2022-07" db="EMBL/GenBank/DDBJ databases">
        <title>Genome sequence of Terrisporobacter mayombei DSM6539.</title>
        <authorList>
            <person name="Boeer T."/>
            <person name="Bengelsdorf F.R."/>
            <person name="Daniel R."/>
            <person name="Poehlein A."/>
        </authorList>
    </citation>
    <scope>NUCLEOTIDE SEQUENCE [LARGE SCALE GENOMIC DNA]</scope>
    <source>
        <strain evidence="11 12">DSM 6539</strain>
    </source>
</reference>
<keyword evidence="12" id="KW-1185">Reference proteome</keyword>
<evidence type="ECO:0000256" key="1">
    <source>
        <dbReference type="ARBA" id="ARBA00004651"/>
    </source>
</evidence>
<evidence type="ECO:0000256" key="2">
    <source>
        <dbReference type="ARBA" id="ARBA00022448"/>
    </source>
</evidence>
<dbReference type="InterPro" id="IPR052180">
    <property type="entry name" value="NhaC_Na-H+_Antiporter"/>
</dbReference>
<evidence type="ECO:0000256" key="9">
    <source>
        <dbReference type="SAM" id="Phobius"/>
    </source>
</evidence>
<keyword evidence="5 9" id="KW-0812">Transmembrane</keyword>
<feature type="domain" description="Na+/H+ antiporter NhaC-like C-terminal" evidence="10">
    <location>
        <begin position="149"/>
        <end position="429"/>
    </location>
</feature>
<dbReference type="RefSeq" id="WP_228103426.1">
    <property type="nucleotide sequence ID" value="NZ_CP101637.1"/>
</dbReference>
<evidence type="ECO:0000256" key="6">
    <source>
        <dbReference type="ARBA" id="ARBA00022989"/>
    </source>
</evidence>
<dbReference type="PANTHER" id="PTHR33451">
    <property type="entry name" value="MALATE-2H(+)/NA(+)-LACTATE ANTIPORTER"/>
    <property type="match status" value="1"/>
</dbReference>
<feature type="transmembrane region" description="Helical" evidence="9">
    <location>
        <begin position="384"/>
        <end position="404"/>
    </location>
</feature>
<protein>
    <submittedName>
        <fullName evidence="11">Malate-2H(+)/Na(+)-lactate antiporter</fullName>
    </submittedName>
</protein>
<dbReference type="PANTHER" id="PTHR33451:SF3">
    <property type="entry name" value="MALATE-2H(+)_NA(+)-LACTATE ANTIPORTER"/>
    <property type="match status" value="1"/>
</dbReference>
<dbReference type="InterPro" id="IPR018461">
    <property type="entry name" value="Na/H_Antiport_NhaC-like_C"/>
</dbReference>
<evidence type="ECO:0000256" key="7">
    <source>
        <dbReference type="ARBA" id="ARBA00023136"/>
    </source>
</evidence>
<feature type="transmembrane region" description="Helical" evidence="9">
    <location>
        <begin position="339"/>
        <end position="364"/>
    </location>
</feature>
<feature type="transmembrane region" description="Helical" evidence="9">
    <location>
        <begin position="250"/>
        <end position="275"/>
    </location>
</feature>
<evidence type="ECO:0000313" key="12">
    <source>
        <dbReference type="Proteomes" id="UP001235030"/>
    </source>
</evidence>
<feature type="transmembrane region" description="Helical" evidence="9">
    <location>
        <begin position="220"/>
        <end position="238"/>
    </location>
</feature>
<keyword evidence="6 9" id="KW-1133">Transmembrane helix</keyword>
<keyword evidence="4" id="KW-1003">Cell membrane</keyword>
<keyword evidence="2" id="KW-0813">Transport</keyword>
<comment type="similarity">
    <text evidence="8">Belongs to the NhaC Na(+)/H(+) (TC 2.A.35) antiporter family.</text>
</comment>
<name>A0ABY9Q0Y5_9FIRM</name>
<dbReference type="Pfam" id="PF03553">
    <property type="entry name" value="Na_H_antiporter"/>
    <property type="match status" value="1"/>
</dbReference>
<sequence>MSIFLIIVITIIMLIFSVFNDIFLGYGLTISLILFSLIGLKRNKNIKDLLKLYAFESKRSFPIIQILLLISILISVWLSCGTIPAIVYYSLKYINPNLFILFCFLIPAITSFLIGTSFGTVSSIGIPLIIIAQASNINLNLVGGAIMSGAYLGDRCSPLSSSLLLLCNLTNVDLFNYVRKVFIFGIIPTVISVIFYLLFSFKNPLTFIDNSLSLTLHIDFHISFILLIPAIIIIILSLKKVSISKSITISIITSIIICFIIQKINIIDLFNYIIFGYEASSSLSNIIKGGGIISMLKTCYIIIVSCCLTGFFSGLNIFDGLKKYLKKIKLNRSKLFLSTLFLGLIIASIGCSQTIAFILTIEILRDTYEDYKNEDMAMEFSDSAIVTSALIPWCIAALVPTSVLGISSYKFIPYAIFLYIVPICHLCYCIYLDYYKDKSQKIFSKTKAFDK</sequence>
<comment type="subcellular location">
    <subcellularLocation>
        <location evidence="1">Cell membrane</location>
        <topology evidence="1">Multi-pass membrane protein</topology>
    </subcellularLocation>
</comment>
<feature type="transmembrane region" description="Helical" evidence="9">
    <location>
        <begin position="6"/>
        <end position="39"/>
    </location>
</feature>
<evidence type="ECO:0000256" key="5">
    <source>
        <dbReference type="ARBA" id="ARBA00022692"/>
    </source>
</evidence>
<evidence type="ECO:0000313" key="11">
    <source>
        <dbReference type="EMBL" id="WMT81256.1"/>
    </source>
</evidence>
<feature type="transmembrane region" description="Helical" evidence="9">
    <location>
        <begin position="60"/>
        <end position="86"/>
    </location>
</feature>
<keyword evidence="7 9" id="KW-0472">Membrane</keyword>
<keyword evidence="3" id="KW-0050">Antiport</keyword>
<gene>
    <name evidence="11" type="primary">mleN_4</name>
    <name evidence="11" type="ORF">TEMA_15930</name>
</gene>
<feature type="transmembrane region" description="Helical" evidence="9">
    <location>
        <begin position="181"/>
        <end position="200"/>
    </location>
</feature>
<evidence type="ECO:0000256" key="4">
    <source>
        <dbReference type="ARBA" id="ARBA00022475"/>
    </source>
</evidence>